<evidence type="ECO:0000256" key="9">
    <source>
        <dbReference type="ARBA" id="ARBA00022741"/>
    </source>
</evidence>
<keyword evidence="13 15" id="KW-0324">Glycolysis</keyword>
<dbReference type="NCBIfam" id="NF002872">
    <property type="entry name" value="PRK03202.1"/>
    <property type="match status" value="1"/>
</dbReference>
<comment type="pathway">
    <text evidence="4 15">Carbohydrate degradation; glycolysis; D-glyceraldehyde 3-phosphate and glycerone phosphate from D-glucose: step 3/4.</text>
</comment>
<evidence type="ECO:0000256" key="10">
    <source>
        <dbReference type="ARBA" id="ARBA00022777"/>
    </source>
</evidence>
<dbReference type="GO" id="GO:0003872">
    <property type="term" value="F:6-phosphofructokinase activity"/>
    <property type="evidence" value="ECO:0007669"/>
    <property type="project" value="UniProtKB-EC"/>
</dbReference>
<dbReference type="EC" id="2.7.1.11" evidence="15"/>
<feature type="binding site" evidence="15">
    <location>
        <position position="243"/>
    </location>
    <ligand>
        <name>substrate</name>
        <note>ligand shared between dimeric partners</note>
    </ligand>
</feature>
<keyword evidence="5 15" id="KW-0963">Cytoplasm</keyword>
<dbReference type="NCBIfam" id="TIGR02482">
    <property type="entry name" value="PFKA_ATP"/>
    <property type="match status" value="1"/>
</dbReference>
<reference evidence="17 18" key="1">
    <citation type="submission" date="2022-08" db="EMBL/GenBank/DDBJ databases">
        <title>Proteogenomics of the novel Dehalobacterium formicoaceticum strain EZ94 highlights a key role of methyltransferases during anaerobic dichloromethane degradation.</title>
        <authorList>
            <person name="Wasmund K."/>
        </authorList>
    </citation>
    <scope>NUCLEOTIDE SEQUENCE [LARGE SCALE GENOMIC DNA]</scope>
    <source>
        <strain evidence="17 18">EZ94</strain>
    </source>
</reference>
<feature type="binding site" evidence="15">
    <location>
        <begin position="21"/>
        <end position="25"/>
    </location>
    <ligand>
        <name>ADP</name>
        <dbReference type="ChEBI" id="CHEBI:456216"/>
        <note>allosteric activator; ligand shared between dimeric partners</note>
    </ligand>
</feature>
<evidence type="ECO:0000313" key="17">
    <source>
        <dbReference type="EMBL" id="MCR6546082.1"/>
    </source>
</evidence>
<feature type="binding site" description="in other chain" evidence="15">
    <location>
        <begin position="169"/>
        <end position="171"/>
    </location>
    <ligand>
        <name>substrate</name>
        <note>ligand shared between dimeric partners</note>
    </ligand>
</feature>
<dbReference type="PROSITE" id="PS00433">
    <property type="entry name" value="PHOSPHOFRUCTOKINASE"/>
    <property type="match status" value="1"/>
</dbReference>
<dbReference type="EMBL" id="JANPWE010000005">
    <property type="protein sequence ID" value="MCR6546082.1"/>
    <property type="molecule type" value="Genomic_DNA"/>
</dbReference>
<evidence type="ECO:0000313" key="18">
    <source>
        <dbReference type="Proteomes" id="UP001524944"/>
    </source>
</evidence>
<feature type="binding site" description="in other chain" evidence="15">
    <location>
        <begin position="213"/>
        <end position="215"/>
    </location>
    <ligand>
        <name>ADP</name>
        <dbReference type="ChEBI" id="CHEBI:456216"/>
        <note>allosteric activator; ligand shared between dimeric partners</note>
    </ligand>
</feature>
<comment type="activity regulation">
    <text evidence="15">Allosterically activated by ADP and other diphosphonucleosides, and allosterically inhibited by phosphoenolpyruvate.</text>
</comment>
<comment type="similarity">
    <text evidence="15">Belongs to the phosphofructokinase type A (PFKA) family. ATP-dependent PFK group I subfamily. Prokaryotic clade 'B1' sub-subfamily.</text>
</comment>
<accession>A0ABT1Y5C6</accession>
<name>A0ABT1Y5C6_9FIRM</name>
<feature type="binding site" evidence="15">
    <location>
        <begin position="102"/>
        <end position="105"/>
    </location>
    <ligand>
        <name>ATP</name>
        <dbReference type="ChEBI" id="CHEBI:30616"/>
    </ligand>
</feature>
<evidence type="ECO:0000256" key="14">
    <source>
        <dbReference type="ARBA" id="ARBA00048070"/>
    </source>
</evidence>
<gene>
    <name evidence="15 17" type="primary">pfkA</name>
    <name evidence="17" type="ORF">NVS47_11250</name>
</gene>
<dbReference type="PANTHER" id="PTHR13697">
    <property type="entry name" value="PHOSPHOFRUCTOKINASE"/>
    <property type="match status" value="1"/>
</dbReference>
<feature type="binding site" description="in other chain" evidence="15">
    <location>
        <position position="154"/>
    </location>
    <ligand>
        <name>ADP</name>
        <dbReference type="ChEBI" id="CHEBI:456216"/>
        <note>allosteric activator; ligand shared between dimeric partners</note>
    </ligand>
</feature>
<evidence type="ECO:0000256" key="8">
    <source>
        <dbReference type="ARBA" id="ARBA00022723"/>
    </source>
</evidence>
<dbReference type="PIRSF" id="PIRSF000532">
    <property type="entry name" value="ATP_PFK_prok"/>
    <property type="match status" value="1"/>
</dbReference>
<dbReference type="Proteomes" id="UP001524944">
    <property type="component" value="Unassembled WGS sequence"/>
</dbReference>
<evidence type="ECO:0000256" key="4">
    <source>
        <dbReference type="ARBA" id="ARBA00004679"/>
    </source>
</evidence>
<keyword evidence="10 15" id="KW-0418">Kinase</keyword>
<feature type="binding site" evidence="15">
    <location>
        <position position="103"/>
    </location>
    <ligand>
        <name>Mg(2+)</name>
        <dbReference type="ChEBI" id="CHEBI:18420"/>
        <note>catalytic</note>
    </ligand>
</feature>
<evidence type="ECO:0000259" key="16">
    <source>
        <dbReference type="Pfam" id="PF00365"/>
    </source>
</evidence>
<dbReference type="InterPro" id="IPR015912">
    <property type="entry name" value="Phosphofructokinase_CS"/>
</dbReference>
<dbReference type="InterPro" id="IPR022953">
    <property type="entry name" value="ATP_PFK"/>
</dbReference>
<comment type="cofactor">
    <cofactor evidence="1 15">
        <name>Mg(2+)</name>
        <dbReference type="ChEBI" id="CHEBI:18420"/>
    </cofactor>
</comment>
<dbReference type="SUPFAM" id="SSF53784">
    <property type="entry name" value="Phosphofructokinase"/>
    <property type="match status" value="1"/>
</dbReference>
<comment type="caution">
    <text evidence="15">Lacks conserved residue(s) required for the propagation of feature annotation.</text>
</comment>
<keyword evidence="11 15" id="KW-0067">ATP-binding</keyword>
<dbReference type="RefSeq" id="WP_089612075.1">
    <property type="nucleotide sequence ID" value="NZ_CP022121.1"/>
</dbReference>
<keyword evidence="12 15" id="KW-0460">Magnesium</keyword>
<evidence type="ECO:0000256" key="1">
    <source>
        <dbReference type="ARBA" id="ARBA00001946"/>
    </source>
</evidence>
<feature type="domain" description="Phosphofructokinase" evidence="16">
    <location>
        <begin position="3"/>
        <end position="275"/>
    </location>
</feature>
<dbReference type="InterPro" id="IPR012828">
    <property type="entry name" value="PFKA_ATP_prok"/>
</dbReference>
<feature type="binding site" description="in other chain" evidence="15">
    <location>
        <begin position="185"/>
        <end position="187"/>
    </location>
    <ligand>
        <name>ADP</name>
        <dbReference type="ChEBI" id="CHEBI:456216"/>
        <note>allosteric activator; ligand shared between dimeric partners</note>
    </ligand>
</feature>
<sequence>MKKVAVLTSGGDAPGMNAALRAVVRTSIYHGMEVMGVRRGYSGLLNCDFVPLDISSVADIIQRGGTILHTARCDEFFVPEGRALAFTHLREAGVEGLIVIGGDGTFRGALELEKIGMNVIGIPGTIDNDIPCTERTIGFDTAVNTVVDAINKIRDTATSHERAFVIEVMGRRSGFIALAAGLAGGAESIIIPEKPFDIHEIVATLKRGQERGKQHNIIIVAEGVSGAYEISKKILDISRLDTRVIVLGHIQRGGSPSAGDRILASKMGSAAVQLLLKGFRKRMVGIVGDEIKDFDLEWALSQSKEINMEDYILSGILAM</sequence>
<keyword evidence="6 15" id="KW-0021">Allosteric enzyme</keyword>
<evidence type="ECO:0000256" key="15">
    <source>
        <dbReference type="HAMAP-Rule" id="MF_00339"/>
    </source>
</evidence>
<comment type="function">
    <text evidence="2 15">Catalyzes the phosphorylation of D-fructose 6-phosphate to fructose 1,6-bisphosphate by ATP, the first committing step of glycolysis.</text>
</comment>
<feature type="binding site" evidence="15">
    <location>
        <position position="11"/>
    </location>
    <ligand>
        <name>ATP</name>
        <dbReference type="ChEBI" id="CHEBI:30616"/>
    </ligand>
</feature>
<feature type="binding site" description="in other chain" evidence="15">
    <location>
        <position position="222"/>
    </location>
    <ligand>
        <name>substrate</name>
        <note>ligand shared between dimeric partners</note>
    </ligand>
</feature>
<organism evidence="17 18">
    <name type="scientific">Dehalobacterium formicoaceticum</name>
    <dbReference type="NCBI Taxonomy" id="51515"/>
    <lineage>
        <taxon>Bacteria</taxon>
        <taxon>Bacillati</taxon>
        <taxon>Bacillota</taxon>
        <taxon>Clostridia</taxon>
        <taxon>Eubacteriales</taxon>
        <taxon>Peptococcaceae</taxon>
        <taxon>Dehalobacterium</taxon>
    </lineage>
</organism>
<feature type="binding site" description="in other chain" evidence="15">
    <location>
        <position position="211"/>
    </location>
    <ligand>
        <name>ADP</name>
        <dbReference type="ChEBI" id="CHEBI:456216"/>
        <note>allosteric activator; ligand shared between dimeric partners</note>
    </ligand>
</feature>
<keyword evidence="18" id="KW-1185">Reference proteome</keyword>
<dbReference type="PANTHER" id="PTHR13697:SF4">
    <property type="entry name" value="ATP-DEPENDENT 6-PHOSPHOFRUCTOKINASE"/>
    <property type="match status" value="1"/>
</dbReference>
<evidence type="ECO:0000256" key="3">
    <source>
        <dbReference type="ARBA" id="ARBA00004496"/>
    </source>
</evidence>
<feature type="binding site" description="in other chain" evidence="15">
    <location>
        <begin position="249"/>
        <end position="252"/>
    </location>
    <ligand>
        <name>substrate</name>
        <note>ligand shared between dimeric partners</note>
    </ligand>
</feature>
<feature type="binding site" evidence="15">
    <location>
        <begin position="72"/>
        <end position="73"/>
    </location>
    <ligand>
        <name>ATP</name>
        <dbReference type="ChEBI" id="CHEBI:30616"/>
    </ligand>
</feature>
<evidence type="ECO:0000256" key="13">
    <source>
        <dbReference type="ARBA" id="ARBA00023152"/>
    </source>
</evidence>
<protein>
    <recommendedName>
        <fullName evidence="15">ATP-dependent 6-phosphofructokinase</fullName>
        <shortName evidence="15">ATP-PFK</shortName>
        <shortName evidence="15">Phosphofructokinase</shortName>
        <ecNumber evidence="15">2.7.1.11</ecNumber>
    </recommendedName>
    <alternativeName>
        <fullName evidence="15">Phosphohexokinase</fullName>
    </alternativeName>
</protein>
<evidence type="ECO:0000256" key="6">
    <source>
        <dbReference type="ARBA" id="ARBA00022533"/>
    </source>
</evidence>
<evidence type="ECO:0000256" key="12">
    <source>
        <dbReference type="ARBA" id="ARBA00022842"/>
    </source>
</evidence>
<dbReference type="Gene3D" id="3.40.50.460">
    <property type="entry name" value="Phosphofructokinase domain"/>
    <property type="match status" value="1"/>
</dbReference>
<comment type="subcellular location">
    <subcellularLocation>
        <location evidence="3 15">Cytoplasm</location>
    </subcellularLocation>
</comment>
<comment type="subunit">
    <text evidence="15">Homotetramer.</text>
</comment>
<dbReference type="InterPro" id="IPR000023">
    <property type="entry name" value="Phosphofructokinase_dom"/>
</dbReference>
<dbReference type="Pfam" id="PF00365">
    <property type="entry name" value="PFK"/>
    <property type="match status" value="1"/>
</dbReference>
<keyword evidence="8 15" id="KW-0479">Metal-binding</keyword>
<proteinExistence type="inferred from homology"/>
<evidence type="ECO:0000256" key="7">
    <source>
        <dbReference type="ARBA" id="ARBA00022679"/>
    </source>
</evidence>
<keyword evidence="7 15" id="KW-0808">Transferase</keyword>
<feature type="binding site" description="in other chain" evidence="15">
    <location>
        <begin position="125"/>
        <end position="127"/>
    </location>
    <ligand>
        <name>substrate</name>
        <note>ligand shared between dimeric partners</note>
    </ligand>
</feature>
<evidence type="ECO:0000256" key="5">
    <source>
        <dbReference type="ARBA" id="ARBA00022490"/>
    </source>
</evidence>
<dbReference type="InterPro" id="IPR035966">
    <property type="entry name" value="PKF_sf"/>
</dbReference>
<feature type="active site" description="Proton acceptor" evidence="15">
    <location>
        <position position="127"/>
    </location>
</feature>
<dbReference type="InterPro" id="IPR012003">
    <property type="entry name" value="ATP_PFK_prok-type"/>
</dbReference>
<evidence type="ECO:0000256" key="11">
    <source>
        <dbReference type="ARBA" id="ARBA00022840"/>
    </source>
</evidence>
<evidence type="ECO:0000256" key="2">
    <source>
        <dbReference type="ARBA" id="ARBA00002659"/>
    </source>
</evidence>
<dbReference type="PRINTS" id="PR00476">
    <property type="entry name" value="PHFRCTKINASE"/>
</dbReference>
<dbReference type="Gene3D" id="3.40.50.450">
    <property type="match status" value="1"/>
</dbReference>
<dbReference type="HAMAP" id="MF_00339">
    <property type="entry name" value="Phosphofructokinase_I_B1"/>
    <property type="match status" value="1"/>
</dbReference>
<feature type="binding site" evidence="15">
    <location>
        <position position="162"/>
    </location>
    <ligand>
        <name>substrate</name>
        <note>ligand shared between dimeric partners</note>
    </ligand>
</feature>
<comment type="caution">
    <text evidence="17">The sequence shown here is derived from an EMBL/GenBank/DDBJ whole genome shotgun (WGS) entry which is preliminary data.</text>
</comment>
<comment type="catalytic activity">
    <reaction evidence="14 15">
        <text>beta-D-fructose 6-phosphate + ATP = beta-D-fructose 1,6-bisphosphate + ADP + H(+)</text>
        <dbReference type="Rhea" id="RHEA:16109"/>
        <dbReference type="ChEBI" id="CHEBI:15378"/>
        <dbReference type="ChEBI" id="CHEBI:30616"/>
        <dbReference type="ChEBI" id="CHEBI:32966"/>
        <dbReference type="ChEBI" id="CHEBI:57634"/>
        <dbReference type="ChEBI" id="CHEBI:456216"/>
        <dbReference type="EC" id="2.7.1.11"/>
    </reaction>
</comment>
<keyword evidence="9 15" id="KW-0547">Nucleotide-binding</keyword>